<accession>A0AC34RNX0</accession>
<proteinExistence type="predicted"/>
<name>A0AC34RNX0_9BILA</name>
<dbReference type="WBParaSite" id="JU765_v2.g8751.t1">
    <property type="protein sequence ID" value="JU765_v2.g8751.t1"/>
    <property type="gene ID" value="JU765_v2.g8751"/>
</dbReference>
<organism evidence="1 2">
    <name type="scientific">Panagrolaimus sp. JU765</name>
    <dbReference type="NCBI Taxonomy" id="591449"/>
    <lineage>
        <taxon>Eukaryota</taxon>
        <taxon>Metazoa</taxon>
        <taxon>Ecdysozoa</taxon>
        <taxon>Nematoda</taxon>
        <taxon>Chromadorea</taxon>
        <taxon>Rhabditida</taxon>
        <taxon>Tylenchina</taxon>
        <taxon>Panagrolaimomorpha</taxon>
        <taxon>Panagrolaimoidea</taxon>
        <taxon>Panagrolaimidae</taxon>
        <taxon>Panagrolaimus</taxon>
    </lineage>
</organism>
<evidence type="ECO:0000313" key="1">
    <source>
        <dbReference type="Proteomes" id="UP000887576"/>
    </source>
</evidence>
<dbReference type="Proteomes" id="UP000887576">
    <property type="component" value="Unplaced"/>
</dbReference>
<sequence>MQQDLQSALLVFFILVAGLFAGAFLFFRNWLNSRDPDNQTLRAIFCLELKEEPKLYVAKTPVDDDLETARRKTLFSHFENLTGGLKSPFAKTPSSNATVSPEVLRAIGFDARRNRTINLAHMNRPHVYPTILPQKAFTPTTLAVQTDRSERPRRYST</sequence>
<evidence type="ECO:0000313" key="2">
    <source>
        <dbReference type="WBParaSite" id="JU765_v2.g8751.t1"/>
    </source>
</evidence>
<reference evidence="2" key="1">
    <citation type="submission" date="2022-11" db="UniProtKB">
        <authorList>
            <consortium name="WormBaseParasite"/>
        </authorList>
    </citation>
    <scope>IDENTIFICATION</scope>
</reference>
<protein>
    <submittedName>
        <fullName evidence="2">Uncharacterized protein</fullName>
    </submittedName>
</protein>